<dbReference type="GO" id="GO:0015937">
    <property type="term" value="P:coenzyme A biosynthetic process"/>
    <property type="evidence" value="ECO:0007669"/>
    <property type="project" value="UniProtKB-UniRule"/>
</dbReference>
<comment type="caution">
    <text evidence="6">Lacks conserved residue(s) required for the propagation of feature annotation.</text>
</comment>
<evidence type="ECO:0000256" key="4">
    <source>
        <dbReference type="ARBA" id="ARBA00022993"/>
    </source>
</evidence>
<dbReference type="GO" id="GO:0016301">
    <property type="term" value="F:kinase activity"/>
    <property type="evidence" value="ECO:0007669"/>
    <property type="project" value="UniProtKB-UniRule"/>
</dbReference>
<dbReference type="InterPro" id="IPR007164">
    <property type="entry name" value="GTP-dep_dephospho-CoA_kin"/>
</dbReference>
<feature type="binding site" evidence="6">
    <location>
        <position position="59"/>
    </location>
    <ligand>
        <name>GTP</name>
        <dbReference type="ChEBI" id="CHEBI:37565"/>
    </ligand>
</feature>
<dbReference type="AlphaFoldDB" id="A0A650CED1"/>
<feature type="binding site" evidence="6">
    <location>
        <position position="111"/>
    </location>
    <ligand>
        <name>GTP</name>
        <dbReference type="ChEBI" id="CHEBI:37565"/>
    </ligand>
</feature>
<evidence type="ECO:0000256" key="5">
    <source>
        <dbReference type="ARBA" id="ARBA00023134"/>
    </source>
</evidence>
<comment type="pathway">
    <text evidence="6">Cofactor biosynthesis; coenzyme A biosynthesis.</text>
</comment>
<feature type="binding site" evidence="6">
    <location>
        <position position="41"/>
    </location>
    <ligand>
        <name>GTP</name>
        <dbReference type="ChEBI" id="CHEBI:37565"/>
    </ligand>
</feature>
<comment type="function">
    <text evidence="6">Catalyzes the GTP-dependent phosphorylation of the 3'-hydroxyl group of dephosphocoenzyme A to form coenzyme A (CoA).</text>
</comment>
<sequence length="162" mass="18553">MPDSIKKELTRPYGFLFTNNDIFINFILEKKNSRLITVGDVVTSTLYEHNIIPFLSIIDGKTKRQIKVKTVNENVIKVKNEKSSIRFSVIKTIKNTLDKNERATILVDGEEDLLVIPVVIFGRNNDIIVYGQPNAGAVVIINNQFVKIRVKQILEKFYVKKC</sequence>
<dbReference type="PIRSF" id="PIRSF006533">
    <property type="entry name" value="UCP006533"/>
    <property type="match status" value="1"/>
</dbReference>
<protein>
    <recommendedName>
        <fullName evidence="6">GTP-dependent dephospho-CoA kinase</fullName>
        <ecNumber evidence="6">2.7.1.237</ecNumber>
    </recommendedName>
    <alternativeName>
        <fullName evidence="6">Dephospho-coenzyme A kinase</fullName>
        <shortName evidence="6">DPCK</shortName>
    </alternativeName>
</protein>
<gene>
    <name evidence="8" type="ORF">D1869_01615</name>
    <name evidence="7" type="ORF">HNQ62_000785</name>
</gene>
<feature type="binding site" evidence="6">
    <location>
        <position position="61"/>
    </location>
    <ligand>
        <name>GTP</name>
        <dbReference type="ChEBI" id="CHEBI:37565"/>
    </ligand>
</feature>
<dbReference type="HAMAP" id="MF_00590">
    <property type="entry name" value="Dephospho_CoA_kinase_GTP_dep"/>
    <property type="match status" value="1"/>
</dbReference>
<proteinExistence type="inferred from homology"/>
<comment type="catalytic activity">
    <reaction evidence="6">
        <text>3'-dephospho-CoA + GTP = GDP + CoA + H(+)</text>
        <dbReference type="Rhea" id="RHEA:61156"/>
        <dbReference type="ChEBI" id="CHEBI:15378"/>
        <dbReference type="ChEBI" id="CHEBI:37565"/>
        <dbReference type="ChEBI" id="CHEBI:57287"/>
        <dbReference type="ChEBI" id="CHEBI:57328"/>
        <dbReference type="ChEBI" id="CHEBI:58189"/>
        <dbReference type="EC" id="2.7.1.237"/>
    </reaction>
</comment>
<feature type="binding site" evidence="6">
    <location>
        <position position="40"/>
    </location>
    <ligand>
        <name>GTP</name>
        <dbReference type="ChEBI" id="CHEBI:37565"/>
    </ligand>
</feature>
<accession>A0A650CED1</accession>
<evidence type="ECO:0000256" key="3">
    <source>
        <dbReference type="ARBA" id="ARBA00022777"/>
    </source>
</evidence>
<organism evidence="8 9">
    <name type="scientific">Sulfurisphaera ohwakuensis</name>
    <dbReference type="NCBI Taxonomy" id="69656"/>
    <lineage>
        <taxon>Archaea</taxon>
        <taxon>Thermoproteota</taxon>
        <taxon>Thermoprotei</taxon>
        <taxon>Sulfolobales</taxon>
        <taxon>Sulfolobaceae</taxon>
        <taxon>Sulfurisphaera</taxon>
    </lineage>
</organism>
<dbReference type="UniPathway" id="UPA00241"/>
<feature type="binding site" evidence="6">
    <location>
        <position position="42"/>
    </location>
    <ligand>
        <name>GTP</name>
        <dbReference type="ChEBI" id="CHEBI:37565"/>
    </ligand>
</feature>
<dbReference type="GO" id="GO:0005525">
    <property type="term" value="F:GTP binding"/>
    <property type="evidence" value="ECO:0007669"/>
    <property type="project" value="UniProtKB-UniRule"/>
</dbReference>
<keyword evidence="5 6" id="KW-0342">GTP-binding</keyword>
<dbReference type="PANTHER" id="PTHR40732">
    <property type="entry name" value="UPF0218 PROTEIN TK1697"/>
    <property type="match status" value="1"/>
</dbReference>
<evidence type="ECO:0000313" key="9">
    <source>
        <dbReference type="Proteomes" id="UP000427373"/>
    </source>
</evidence>
<reference evidence="7 10" key="2">
    <citation type="submission" date="2020-08" db="EMBL/GenBank/DDBJ databases">
        <title>Genomic Encyclopedia of Type Strains, Phase IV (KMG-IV): sequencing the most valuable type-strain genomes for metagenomic binning, comparative biology and taxonomic classification.</title>
        <authorList>
            <person name="Goeker M."/>
        </authorList>
    </citation>
    <scope>NUCLEOTIDE SEQUENCE [LARGE SCALE GENOMIC DNA]</scope>
    <source>
        <strain evidence="7 10">DSM 12421</strain>
    </source>
</reference>
<dbReference type="OrthoDB" id="15447at2157"/>
<name>A0A650CED1_SULOH</name>
<evidence type="ECO:0000256" key="6">
    <source>
        <dbReference type="HAMAP-Rule" id="MF_00590"/>
    </source>
</evidence>
<evidence type="ECO:0000313" key="8">
    <source>
        <dbReference type="EMBL" id="QGR16025.1"/>
    </source>
</evidence>
<keyword evidence="9" id="KW-1185">Reference proteome</keyword>
<dbReference type="RefSeq" id="WP_156013634.1">
    <property type="nucleotide sequence ID" value="NZ_CP045484.1"/>
</dbReference>
<dbReference type="EMBL" id="JACHFY010000002">
    <property type="protein sequence ID" value="MBB5253052.1"/>
    <property type="molecule type" value="Genomic_DNA"/>
</dbReference>
<dbReference type="Proteomes" id="UP000427373">
    <property type="component" value="Chromosome"/>
</dbReference>
<evidence type="ECO:0000313" key="7">
    <source>
        <dbReference type="EMBL" id="MBB5253052.1"/>
    </source>
</evidence>
<keyword evidence="2 6" id="KW-0547">Nucleotide-binding</keyword>
<evidence type="ECO:0000256" key="1">
    <source>
        <dbReference type="ARBA" id="ARBA00022679"/>
    </source>
</evidence>
<evidence type="ECO:0000256" key="2">
    <source>
        <dbReference type="ARBA" id="ARBA00022741"/>
    </source>
</evidence>
<reference evidence="8 9" key="1">
    <citation type="submission" date="2019-10" db="EMBL/GenBank/DDBJ databases">
        <title>Genome Sequences from Six Type Strain Members of the Archaeal Family Sulfolobaceae: Acidianus ambivalens, Acidianus infernus, Metallosphaera prunae, Stygiolobus azoricus, Sulfolobus metallicus, and Sulfurisphaera ohwakuensis.</title>
        <authorList>
            <person name="Counts J.A."/>
            <person name="Kelly R.M."/>
        </authorList>
    </citation>
    <scope>NUCLEOTIDE SEQUENCE [LARGE SCALE GENOMIC DNA]</scope>
    <source>
        <strain evidence="8 9">TA-1</strain>
    </source>
</reference>
<dbReference type="Pfam" id="PF04019">
    <property type="entry name" value="DUF359"/>
    <property type="match status" value="1"/>
</dbReference>
<keyword evidence="3 6" id="KW-0418">Kinase</keyword>
<dbReference type="EMBL" id="CP045484">
    <property type="protein sequence ID" value="QGR16025.1"/>
    <property type="molecule type" value="Genomic_DNA"/>
</dbReference>
<keyword evidence="4 6" id="KW-0173">Coenzyme A biosynthesis</keyword>
<dbReference type="PANTHER" id="PTHR40732:SF1">
    <property type="entry name" value="GTP-DEPENDENT DEPHOSPHO-COA KINASE"/>
    <property type="match status" value="1"/>
</dbReference>
<dbReference type="EC" id="2.7.1.237" evidence="6"/>
<evidence type="ECO:0000313" key="10">
    <source>
        <dbReference type="Proteomes" id="UP000582213"/>
    </source>
</evidence>
<keyword evidence="1 6" id="KW-0808">Transferase</keyword>
<dbReference type="Proteomes" id="UP000582213">
    <property type="component" value="Unassembled WGS sequence"/>
</dbReference>
<dbReference type="GeneID" id="42799904"/>
<comment type="similarity">
    <text evidence="6">Belongs to the GTP-dependent DPCK family.</text>
</comment>
<dbReference type="KEGG" id="soh:D1869_01615"/>